<reference evidence="2 3" key="2">
    <citation type="submission" date="2010-03" db="EMBL/GenBank/DDBJ databases">
        <authorList>
            <person name="Pajon A."/>
        </authorList>
    </citation>
    <scope>NUCLEOTIDE SEQUENCE [LARGE SCALE GENOMIC DNA]</scope>
    <source>
        <strain evidence="2 3">SGP1</strain>
    </source>
</reference>
<sequence length="1035" mass="113433">MRSFVRFCIYHPVFTACSVVVWVLLGVSSYFTLGVTLYPDVELPFVLVRTTYDGAGPNEIEQLVTKRIEDELADVDNLKSLTSYSQDGVSMIAVEMESGTNQDLALLNVNNEVKAAIPDLPDGADEPVCMKFDISSQPFLTVAFAADSMPEKAAKKIIEDRIQPIVSRVEGVGQAYVSGGRDRQIQILLDPSALNEYGINYLQVCNVVAANNQTTPTGYVTQRQDEISLRLVGEFNDVEQLENILIPTSRGEPVRLSMLGQVVDAEVDQRSLARANGSPVVLLRVSPSSNADVVKAGAEIKRQLARLMRDYPAFTYEYTQDDTSYVESAVKNIVRDTGIGILLTALVIYLFLGRLSATFIVACSMPVAFAATFVPLQMYGYTLNLMSTLGLALSMGTLVMNAILIIQNIYRYRDMGCDPFKAAEDGTVEISVSVLAGVLTNLGVFMPVAMMNTISGQFLRPYAVTIVYATIFSLWVTMAVTPCMAARIRRQEGDAELPLMGRILTGWWNWLFDGFRDLFVLLLKGAMRFPASTVLLVLLMTWGSLKLGGFVGTQFMPESDDGTIRILVTLDNNASITRTRDVLEQVEAFIEGMEDRKWIRSVVSSVAGSMRSQALNEANVSLYLVNAEEGRPSTQEIADRIRPFLATLPGVEYSVSATRAGFSDPISIEVRGTDLNVLYSVAEEIRARGRKVPGVRDLAIGMELGKPELRVEPIRWRLSPLGLNIADLARIVRGYLIGMNSGKFRQDGYEYDIKARLSREKAGDIFKVHELPVMTGNGLVPLDEMANVVWGDAPTEIQRKDRVRIVPVTGRVRYITTGEGNARMKEITDAMTLPEGVTISFGGEAEDMAEEFAELIRTLVIAIVITYLVVAAILESWTYAAIILFTVPMAAIGVVPALIVTGVNISIFAIIGMIMLVGMVVNNAIVIVDYAEVLRGQGKHPYEAIEEACVVRFKSLVMAVVTSVVSLIPLLSTGRGAEMKLPIAVVAIGGLLAGGSLAMVFIPSAYKLTWRIRLFLGRHRGAGANWRRGTQRCKA</sequence>
<dbReference type="InterPro" id="IPR027463">
    <property type="entry name" value="AcrB_DN_DC_subdom"/>
</dbReference>
<proteinExistence type="predicted"/>
<dbReference type="SUPFAM" id="SSF82714">
    <property type="entry name" value="Multidrug efflux transporter AcrB TolC docking domain, DN and DC subdomains"/>
    <property type="match status" value="2"/>
</dbReference>
<dbReference type="Gene3D" id="3.30.70.1430">
    <property type="entry name" value="Multidrug efflux transporter AcrB pore domain"/>
    <property type="match status" value="2"/>
</dbReference>
<feature type="transmembrane region" description="Helical" evidence="1">
    <location>
        <begin position="951"/>
        <end position="971"/>
    </location>
</feature>
<dbReference type="AlphaFoldDB" id="A0AB94IZ61"/>
<dbReference type="InterPro" id="IPR001036">
    <property type="entry name" value="Acrflvin-R"/>
</dbReference>
<dbReference type="EMBL" id="FP929056">
    <property type="protein sequence ID" value="CBL29018.1"/>
    <property type="molecule type" value="Genomic_DNA"/>
</dbReference>
<feature type="transmembrane region" description="Helical" evidence="1">
    <location>
        <begin position="427"/>
        <end position="450"/>
    </location>
</feature>
<dbReference type="PANTHER" id="PTHR32063">
    <property type="match status" value="1"/>
</dbReference>
<dbReference type="SUPFAM" id="SSF82866">
    <property type="entry name" value="Multidrug efflux transporter AcrB transmembrane domain"/>
    <property type="match status" value="2"/>
</dbReference>
<keyword evidence="1" id="KW-0472">Membrane</keyword>
<organism evidence="2 3">
    <name type="scientific">Fretibacterium fastidiosum</name>
    <dbReference type="NCBI Taxonomy" id="651822"/>
    <lineage>
        <taxon>Bacteria</taxon>
        <taxon>Thermotogati</taxon>
        <taxon>Synergistota</taxon>
        <taxon>Synergistia</taxon>
        <taxon>Synergistales</taxon>
        <taxon>Aminobacteriaceae</taxon>
        <taxon>Fretibacterium</taxon>
    </lineage>
</organism>
<protein>
    <submittedName>
        <fullName evidence="2">Cation/multidrug efflux pump</fullName>
    </submittedName>
</protein>
<feature type="transmembrane region" description="Helical" evidence="1">
    <location>
        <begin position="385"/>
        <end position="406"/>
    </location>
</feature>
<dbReference type="PROSITE" id="PS51257">
    <property type="entry name" value="PROKAR_LIPOPROTEIN"/>
    <property type="match status" value="1"/>
</dbReference>
<dbReference type="Gene3D" id="3.30.2090.10">
    <property type="entry name" value="Multidrug efflux transporter AcrB TolC docking domain, DN and DC subdomains"/>
    <property type="match status" value="2"/>
</dbReference>
<evidence type="ECO:0000256" key="1">
    <source>
        <dbReference type="SAM" id="Phobius"/>
    </source>
</evidence>
<feature type="transmembrane region" description="Helical" evidence="1">
    <location>
        <begin position="983"/>
        <end position="1006"/>
    </location>
</feature>
<dbReference type="KEGG" id="sbr:SY1_23770"/>
<dbReference type="Proteomes" id="UP000008957">
    <property type="component" value="Chromosome"/>
</dbReference>
<dbReference type="RefSeq" id="WP_015557164.1">
    <property type="nucleotide sequence ID" value="NC_021038.1"/>
</dbReference>
<feature type="transmembrane region" description="Helical" evidence="1">
    <location>
        <begin position="855"/>
        <end position="874"/>
    </location>
</feature>
<dbReference type="Gene3D" id="3.30.70.1440">
    <property type="entry name" value="Multidrug efflux transporter AcrB pore domain"/>
    <property type="match status" value="1"/>
</dbReference>
<reference evidence="3" key="1">
    <citation type="submission" date="2010-03" db="EMBL/GenBank/DDBJ databases">
        <title>The genome sequence of Synergistetes sp. SGP1.</title>
        <authorList>
            <consortium name="metaHIT consortium -- http://www.metahit.eu/"/>
            <person name="Pajon A."/>
            <person name="Turner K."/>
            <person name="Parkhill J."/>
            <person name="Wade W."/>
            <person name="Vartoukian S."/>
        </authorList>
    </citation>
    <scope>NUCLEOTIDE SEQUENCE [LARGE SCALE GENOMIC DNA]</scope>
    <source>
        <strain evidence="3">SGP1</strain>
    </source>
</reference>
<name>A0AB94IZ61_9BACT</name>
<keyword evidence="3" id="KW-1185">Reference proteome</keyword>
<feature type="transmembrane region" description="Helical" evidence="1">
    <location>
        <begin position="7"/>
        <end position="31"/>
    </location>
</feature>
<dbReference type="Pfam" id="PF00873">
    <property type="entry name" value="ACR_tran"/>
    <property type="match status" value="1"/>
</dbReference>
<feature type="transmembrane region" description="Helical" evidence="1">
    <location>
        <begin position="333"/>
        <end position="352"/>
    </location>
</feature>
<dbReference type="SUPFAM" id="SSF82693">
    <property type="entry name" value="Multidrug efflux transporter AcrB pore domain, PN1, PN2, PC1 and PC2 subdomains"/>
    <property type="match status" value="3"/>
</dbReference>
<keyword evidence="1" id="KW-1133">Transmembrane helix</keyword>
<accession>A0AB94IZ61</accession>
<dbReference type="Gene3D" id="1.20.1640.10">
    <property type="entry name" value="Multidrug efflux transporter AcrB transmembrane domain"/>
    <property type="match status" value="2"/>
</dbReference>
<dbReference type="Gene3D" id="3.30.70.1320">
    <property type="entry name" value="Multidrug efflux transporter AcrB pore domain like"/>
    <property type="match status" value="1"/>
</dbReference>
<feature type="transmembrane region" description="Helical" evidence="1">
    <location>
        <begin position="880"/>
        <end position="900"/>
    </location>
</feature>
<gene>
    <name evidence="2" type="ORF">SY1_23770</name>
</gene>
<feature type="transmembrane region" description="Helical" evidence="1">
    <location>
        <begin position="359"/>
        <end position="379"/>
    </location>
</feature>
<feature type="transmembrane region" description="Helical" evidence="1">
    <location>
        <begin position="462"/>
        <end position="483"/>
    </location>
</feature>
<keyword evidence="1" id="KW-0812">Transmembrane</keyword>
<dbReference type="GO" id="GO:0042910">
    <property type="term" value="F:xenobiotic transmembrane transporter activity"/>
    <property type="evidence" value="ECO:0007669"/>
    <property type="project" value="TreeGrafter"/>
</dbReference>
<dbReference type="PRINTS" id="PR00702">
    <property type="entry name" value="ACRIFLAVINRP"/>
</dbReference>
<feature type="transmembrane region" description="Helical" evidence="1">
    <location>
        <begin position="907"/>
        <end position="931"/>
    </location>
</feature>
<dbReference type="GO" id="GO:0005886">
    <property type="term" value="C:plasma membrane"/>
    <property type="evidence" value="ECO:0007669"/>
    <property type="project" value="TreeGrafter"/>
</dbReference>
<dbReference type="PANTHER" id="PTHR32063:SF0">
    <property type="entry name" value="SWARMING MOTILITY PROTEIN SWRC"/>
    <property type="match status" value="1"/>
</dbReference>
<evidence type="ECO:0000313" key="3">
    <source>
        <dbReference type="Proteomes" id="UP000008957"/>
    </source>
</evidence>
<evidence type="ECO:0000313" key="2">
    <source>
        <dbReference type="EMBL" id="CBL29018.1"/>
    </source>
</evidence>